<comment type="caution">
    <text evidence="2">The sequence shown here is derived from an EMBL/GenBank/DDBJ whole genome shotgun (WGS) entry which is preliminary data.</text>
</comment>
<accession>A0A0F9JP89</accession>
<name>A0A0F9JP89_9ZZZZ</name>
<reference evidence="2" key="1">
    <citation type="journal article" date="2015" name="Nature">
        <title>Complex archaea that bridge the gap between prokaryotes and eukaryotes.</title>
        <authorList>
            <person name="Spang A."/>
            <person name="Saw J.H."/>
            <person name="Jorgensen S.L."/>
            <person name="Zaremba-Niedzwiedzka K."/>
            <person name="Martijn J."/>
            <person name="Lind A.E."/>
            <person name="van Eijk R."/>
            <person name="Schleper C."/>
            <person name="Guy L."/>
            <person name="Ettema T.J."/>
        </authorList>
    </citation>
    <scope>NUCLEOTIDE SEQUENCE</scope>
</reference>
<dbReference type="AlphaFoldDB" id="A0A0F9JP89"/>
<dbReference type="EMBL" id="LAZR01010939">
    <property type="protein sequence ID" value="KKM64246.1"/>
    <property type="molecule type" value="Genomic_DNA"/>
</dbReference>
<gene>
    <name evidence="2" type="ORF">LCGC14_1503310</name>
</gene>
<keyword evidence="1" id="KW-0472">Membrane</keyword>
<proteinExistence type="predicted"/>
<evidence type="ECO:0000256" key="1">
    <source>
        <dbReference type="SAM" id="Phobius"/>
    </source>
</evidence>
<keyword evidence="1" id="KW-1133">Transmembrane helix</keyword>
<evidence type="ECO:0000313" key="2">
    <source>
        <dbReference type="EMBL" id="KKM64246.1"/>
    </source>
</evidence>
<keyword evidence="1" id="KW-0812">Transmembrane</keyword>
<sequence length="41" mass="4722">MFGKDFWLIIRIIYIIIKALLAMDPKNGNGLPDLPNEDHPQ</sequence>
<organism evidence="2">
    <name type="scientific">marine sediment metagenome</name>
    <dbReference type="NCBI Taxonomy" id="412755"/>
    <lineage>
        <taxon>unclassified sequences</taxon>
        <taxon>metagenomes</taxon>
        <taxon>ecological metagenomes</taxon>
    </lineage>
</organism>
<feature type="transmembrane region" description="Helical" evidence="1">
    <location>
        <begin position="6"/>
        <end position="23"/>
    </location>
</feature>
<protein>
    <submittedName>
        <fullName evidence="2">Uncharacterized protein</fullName>
    </submittedName>
</protein>